<evidence type="ECO:0000256" key="4">
    <source>
        <dbReference type="ARBA" id="ARBA00022679"/>
    </source>
</evidence>
<dbReference type="EC" id="2.7.13.3" evidence="2"/>
<evidence type="ECO:0000256" key="2">
    <source>
        <dbReference type="ARBA" id="ARBA00012438"/>
    </source>
</evidence>
<keyword evidence="6 9" id="KW-0418">Kinase</keyword>
<keyword evidence="3" id="KW-0597">Phosphoprotein</keyword>
<dbReference type="PANTHER" id="PTHR41523:SF8">
    <property type="entry name" value="ETHYLENE RESPONSE SENSOR PROTEIN"/>
    <property type="match status" value="1"/>
</dbReference>
<dbReference type="Gene3D" id="3.30.450.40">
    <property type="match status" value="1"/>
</dbReference>
<dbReference type="RefSeq" id="WP_197703738.1">
    <property type="nucleotide sequence ID" value="NZ_AP014946.1"/>
</dbReference>
<dbReference type="InterPro" id="IPR029016">
    <property type="entry name" value="GAF-like_dom_sf"/>
</dbReference>
<dbReference type="PANTHER" id="PTHR41523">
    <property type="entry name" value="TWO-COMPONENT SYSTEM SENSOR PROTEIN"/>
    <property type="match status" value="1"/>
</dbReference>
<dbReference type="InterPro" id="IPR036890">
    <property type="entry name" value="HATPase_C_sf"/>
</dbReference>
<dbReference type="InterPro" id="IPR011102">
    <property type="entry name" value="Sig_transdc_His_kinase_HWE"/>
</dbReference>
<keyword evidence="10" id="KW-1185">Reference proteome</keyword>
<dbReference type="Pfam" id="PF13185">
    <property type="entry name" value="GAF_2"/>
    <property type="match status" value="1"/>
</dbReference>
<evidence type="ECO:0000313" key="10">
    <source>
        <dbReference type="Proteomes" id="UP000236884"/>
    </source>
</evidence>
<evidence type="ECO:0000256" key="7">
    <source>
        <dbReference type="ARBA" id="ARBA00022840"/>
    </source>
</evidence>
<evidence type="ECO:0000256" key="5">
    <source>
        <dbReference type="ARBA" id="ARBA00022741"/>
    </source>
</evidence>
<dbReference type="GO" id="GO:0004673">
    <property type="term" value="F:protein histidine kinase activity"/>
    <property type="evidence" value="ECO:0007669"/>
    <property type="project" value="UniProtKB-EC"/>
</dbReference>
<dbReference type="SUPFAM" id="SSF55874">
    <property type="entry name" value="ATPase domain of HSP90 chaperone/DNA topoisomerase II/histidine kinase"/>
    <property type="match status" value="1"/>
</dbReference>
<proteinExistence type="predicted"/>
<gene>
    <name evidence="9" type="ORF">GJW-30_1_03237</name>
</gene>
<evidence type="ECO:0000256" key="6">
    <source>
        <dbReference type="ARBA" id="ARBA00022777"/>
    </source>
</evidence>
<sequence>MPAEAAELIITERLQHRGPGKPDYVQEKVALRELAHLMADNPSEVLPRLVELAMRICDAESAGISLLEPATETFRWMALAGKFQVFEGATTPRYDSPCGVCLDQARPILMQHPEREYAWIREADLVVPEVLLVPLLMNGKIQLGTLWVIARAGKALNDGDARILTELAVFSGIALQVIQTERNLTRALEQQETLTEEMGHRVKNLFAIADGMVRASARGATTPAEMAKNLSGRLHALADANALVHRSFDPDGVERSGAELSALIVSILKPYGHSGRVAGPEVKLGDNSTNAIALVFHELATNSAKYGALGAERGEVSVEWNVVDGVIQLSWQESGGPAISIKPTRKGFGSTLVERTVRNNGGAIDFDWQPAGARIAIAVPLASLQR</sequence>
<evidence type="ECO:0000259" key="8">
    <source>
        <dbReference type="SMART" id="SM00911"/>
    </source>
</evidence>
<keyword evidence="4 9" id="KW-0808">Transferase</keyword>
<dbReference type="EMBL" id="AP014946">
    <property type="protein sequence ID" value="BAT60688.1"/>
    <property type="molecule type" value="Genomic_DNA"/>
</dbReference>
<dbReference type="SUPFAM" id="SSF55781">
    <property type="entry name" value="GAF domain-like"/>
    <property type="match status" value="1"/>
</dbReference>
<comment type="catalytic activity">
    <reaction evidence="1">
        <text>ATP + protein L-histidine = ADP + protein N-phospho-L-histidine.</text>
        <dbReference type="EC" id="2.7.13.3"/>
    </reaction>
</comment>
<dbReference type="GO" id="GO:0005524">
    <property type="term" value="F:ATP binding"/>
    <property type="evidence" value="ECO:0007669"/>
    <property type="project" value="UniProtKB-KW"/>
</dbReference>
<keyword evidence="7" id="KW-0067">ATP-binding</keyword>
<dbReference type="InterPro" id="IPR003018">
    <property type="entry name" value="GAF"/>
</dbReference>
<dbReference type="Pfam" id="PF07536">
    <property type="entry name" value="HWE_HK"/>
    <property type="match status" value="1"/>
</dbReference>
<protein>
    <recommendedName>
        <fullName evidence="2">histidine kinase</fullName>
        <ecNumber evidence="2">2.7.13.3</ecNumber>
    </recommendedName>
</protein>
<reference evidence="9 10" key="1">
    <citation type="submission" date="2015-08" db="EMBL/GenBank/DDBJ databases">
        <title>Investigation of the bacterial diversity of lava forest soil.</title>
        <authorList>
            <person name="Lee J.S."/>
        </authorList>
    </citation>
    <scope>NUCLEOTIDE SEQUENCE [LARGE SCALE GENOMIC DNA]</scope>
    <source>
        <strain evidence="9 10">GJW-30</strain>
    </source>
</reference>
<name>A0A0S3PY39_9BRAD</name>
<dbReference type="Proteomes" id="UP000236884">
    <property type="component" value="Chromosome"/>
</dbReference>
<feature type="domain" description="Signal transduction histidine kinase HWE region" evidence="8">
    <location>
        <begin position="197"/>
        <end position="281"/>
    </location>
</feature>
<accession>A0A0S3PY39</accession>
<evidence type="ECO:0000313" key="9">
    <source>
        <dbReference type="EMBL" id="BAT60688.1"/>
    </source>
</evidence>
<dbReference type="AlphaFoldDB" id="A0A0S3PY39"/>
<organism evidence="9 10">
    <name type="scientific">Variibacter gotjawalensis</name>
    <dbReference type="NCBI Taxonomy" id="1333996"/>
    <lineage>
        <taxon>Bacteria</taxon>
        <taxon>Pseudomonadati</taxon>
        <taxon>Pseudomonadota</taxon>
        <taxon>Alphaproteobacteria</taxon>
        <taxon>Hyphomicrobiales</taxon>
        <taxon>Nitrobacteraceae</taxon>
        <taxon>Variibacter</taxon>
    </lineage>
</organism>
<evidence type="ECO:0000256" key="3">
    <source>
        <dbReference type="ARBA" id="ARBA00022553"/>
    </source>
</evidence>
<dbReference type="KEGG" id="vgo:GJW-30_1_03237"/>
<keyword evidence="5" id="KW-0547">Nucleotide-binding</keyword>
<evidence type="ECO:0000256" key="1">
    <source>
        <dbReference type="ARBA" id="ARBA00000085"/>
    </source>
</evidence>
<dbReference type="Gene3D" id="3.30.565.10">
    <property type="entry name" value="Histidine kinase-like ATPase, C-terminal domain"/>
    <property type="match status" value="1"/>
</dbReference>
<dbReference type="SMART" id="SM00911">
    <property type="entry name" value="HWE_HK"/>
    <property type="match status" value="1"/>
</dbReference>